<comment type="similarity">
    <text evidence="2">Belongs to the RNase H family.</text>
</comment>
<organism evidence="9">
    <name type="scientific">Cacopsylla melanoneura</name>
    <dbReference type="NCBI Taxonomy" id="428564"/>
    <lineage>
        <taxon>Eukaryota</taxon>
        <taxon>Metazoa</taxon>
        <taxon>Ecdysozoa</taxon>
        <taxon>Arthropoda</taxon>
        <taxon>Hexapoda</taxon>
        <taxon>Insecta</taxon>
        <taxon>Pterygota</taxon>
        <taxon>Neoptera</taxon>
        <taxon>Paraneoptera</taxon>
        <taxon>Hemiptera</taxon>
        <taxon>Sternorrhyncha</taxon>
        <taxon>Psylloidea</taxon>
        <taxon>Psyllidae</taxon>
        <taxon>Psyllinae</taxon>
        <taxon>Cacopsylla</taxon>
    </lineage>
</organism>
<dbReference type="InterPro" id="IPR036397">
    <property type="entry name" value="RNaseH_sf"/>
</dbReference>
<dbReference type="PANTHER" id="PTHR10642:SF26">
    <property type="entry name" value="RIBONUCLEASE H1"/>
    <property type="match status" value="1"/>
</dbReference>
<dbReference type="Gene3D" id="3.30.420.10">
    <property type="entry name" value="Ribonuclease H-like superfamily/Ribonuclease H"/>
    <property type="match status" value="1"/>
</dbReference>
<dbReference type="EMBL" id="HBUF01346654">
    <property type="protein sequence ID" value="CAG6710056.1"/>
    <property type="molecule type" value="Transcribed_RNA"/>
</dbReference>
<evidence type="ECO:0000256" key="4">
    <source>
        <dbReference type="ARBA" id="ARBA00022722"/>
    </source>
</evidence>
<dbReference type="AlphaFoldDB" id="A0A8D8UQ47"/>
<dbReference type="EC" id="3.1.26.4" evidence="3"/>
<evidence type="ECO:0000259" key="8">
    <source>
        <dbReference type="PROSITE" id="PS50879"/>
    </source>
</evidence>
<dbReference type="InterPro" id="IPR002156">
    <property type="entry name" value="RNaseH_domain"/>
</dbReference>
<evidence type="ECO:0000256" key="1">
    <source>
        <dbReference type="ARBA" id="ARBA00000077"/>
    </source>
</evidence>
<dbReference type="CDD" id="cd09276">
    <property type="entry name" value="Rnase_HI_RT_non_LTR"/>
    <property type="match status" value="1"/>
</dbReference>
<dbReference type="GO" id="GO:0046872">
    <property type="term" value="F:metal ion binding"/>
    <property type="evidence" value="ECO:0007669"/>
    <property type="project" value="UniProtKB-KW"/>
</dbReference>
<evidence type="ECO:0000256" key="6">
    <source>
        <dbReference type="ARBA" id="ARBA00022759"/>
    </source>
</evidence>
<evidence type="ECO:0000256" key="5">
    <source>
        <dbReference type="ARBA" id="ARBA00022723"/>
    </source>
</evidence>
<name>A0A8D8UQ47_9HEMI</name>
<keyword evidence="6" id="KW-0255">Endonuclease</keyword>
<evidence type="ECO:0000256" key="2">
    <source>
        <dbReference type="ARBA" id="ARBA00005300"/>
    </source>
</evidence>
<evidence type="ECO:0000256" key="7">
    <source>
        <dbReference type="ARBA" id="ARBA00022801"/>
    </source>
</evidence>
<dbReference type="SUPFAM" id="SSF53098">
    <property type="entry name" value="Ribonuclease H-like"/>
    <property type="match status" value="1"/>
</dbReference>
<dbReference type="GO" id="GO:0043137">
    <property type="term" value="P:DNA replication, removal of RNA primer"/>
    <property type="evidence" value="ECO:0007669"/>
    <property type="project" value="TreeGrafter"/>
</dbReference>
<dbReference type="InterPro" id="IPR050092">
    <property type="entry name" value="RNase_H"/>
</dbReference>
<reference evidence="9" key="1">
    <citation type="submission" date="2021-05" db="EMBL/GenBank/DDBJ databases">
        <authorList>
            <person name="Alioto T."/>
            <person name="Alioto T."/>
            <person name="Gomez Garrido J."/>
        </authorList>
    </citation>
    <scope>NUCLEOTIDE SEQUENCE</scope>
</reference>
<dbReference type="GO" id="GO:0003676">
    <property type="term" value="F:nucleic acid binding"/>
    <property type="evidence" value="ECO:0007669"/>
    <property type="project" value="InterPro"/>
</dbReference>
<feature type="domain" description="RNase H type-1" evidence="8">
    <location>
        <begin position="261"/>
        <end position="393"/>
    </location>
</feature>
<sequence>MENNGLTLSSTKTEACVFTKKRKIHIPNTLSTNNMTIEINRRTRFLGLLLETKLNWKFHLEYIENKCHKYLNIMKMICNKHWGMNPTIALTYYKATIRATLDFGSIFYSDSCKGKLSTLDKVQNRALRLAMGYLNSTPIDNIIVECKEKPSSTRLYQSVNRFVLKAISSQKDLAVKLNNMAVTHLTSRHCKTKTMPPMIDSFCKLSHLYGRDLATSTKPFIYNCDYTIGKMILQEGILKEYRSYPERLQDSVLQSEIARSYQNATVIYTDASKMNEEVGAAWYCPSYNSHACIKLHPATSVYTAEMIGILKALEYSVNLENNKILILSDCKSAIQKLTSTCLNQNPSHLQIEILKTQQKLLNRNKDVKIAWIKGHVGIKGNQEADRLAKYASLHGESTHIKLCVTDVKCYIENKNQDELKTFMDSSNRKGLFYKNLFVHISKKPWFSERFLSSRRFIVFINRLRVNHNICKAYLHKINIEQNNKCLVCNEKEDLEHIIMICQKYEITRERLFRSLHKITENPFSYKTILQDTKTYGHLFDFLCTNNIVV</sequence>
<dbReference type="EMBL" id="HBUF01346657">
    <property type="protein sequence ID" value="CAG6710063.1"/>
    <property type="molecule type" value="Transcribed_RNA"/>
</dbReference>
<dbReference type="GO" id="GO:0004523">
    <property type="term" value="F:RNA-DNA hybrid ribonuclease activity"/>
    <property type="evidence" value="ECO:0007669"/>
    <property type="project" value="UniProtKB-EC"/>
</dbReference>
<dbReference type="Pfam" id="PF00075">
    <property type="entry name" value="RNase_H"/>
    <property type="match status" value="1"/>
</dbReference>
<evidence type="ECO:0000313" key="9">
    <source>
        <dbReference type="EMBL" id="CAG6710063.1"/>
    </source>
</evidence>
<protein>
    <recommendedName>
        <fullName evidence="3">ribonuclease H</fullName>
        <ecNumber evidence="3">3.1.26.4</ecNumber>
    </recommendedName>
</protein>
<dbReference type="PANTHER" id="PTHR10642">
    <property type="entry name" value="RIBONUCLEASE H1"/>
    <property type="match status" value="1"/>
</dbReference>
<comment type="catalytic activity">
    <reaction evidence="1">
        <text>Endonucleolytic cleavage to 5'-phosphomonoester.</text>
        <dbReference type="EC" id="3.1.26.4"/>
    </reaction>
</comment>
<dbReference type="InterPro" id="IPR012337">
    <property type="entry name" value="RNaseH-like_sf"/>
</dbReference>
<keyword evidence="5" id="KW-0479">Metal-binding</keyword>
<proteinExistence type="inferred from homology"/>
<dbReference type="PROSITE" id="PS50879">
    <property type="entry name" value="RNASE_H_1"/>
    <property type="match status" value="1"/>
</dbReference>
<accession>A0A8D8UQ47</accession>
<evidence type="ECO:0000256" key="3">
    <source>
        <dbReference type="ARBA" id="ARBA00012180"/>
    </source>
</evidence>
<keyword evidence="7" id="KW-0378">Hydrolase</keyword>
<keyword evidence="4" id="KW-0540">Nuclease</keyword>